<name>A0AAX3W5L6_MAMLE</name>
<evidence type="ECO:0000256" key="2">
    <source>
        <dbReference type="ARBA" id="ARBA00023015"/>
    </source>
</evidence>
<dbReference type="GO" id="GO:0003700">
    <property type="term" value="F:DNA-binding transcription factor activity"/>
    <property type="evidence" value="ECO:0007669"/>
    <property type="project" value="InterPro"/>
</dbReference>
<dbReference type="Pfam" id="PF00455">
    <property type="entry name" value="DeoRC"/>
    <property type="match status" value="1"/>
</dbReference>
<dbReference type="PROSITE" id="PS51000">
    <property type="entry name" value="HTH_DEOR_2"/>
    <property type="match status" value="1"/>
</dbReference>
<reference evidence="6" key="1">
    <citation type="journal article" date="2023" name="Antibiotics">
        <title>Prevalence and Molecular Characterization of Methicillin-Resistant Staphylococci (MRS) and Mammaliicocci (MRM) in Dromedary Camels from Algeria: First Detection of SCCmec-mecC Hybrid in Methicillin-Resistant Mammaliicoccus lentus.</title>
        <authorList>
            <person name="Belhout C."/>
            <person name="Boyen F."/>
            <person name="Vereecke N."/>
            <person name="Theuns S."/>
            <person name="Taibi N."/>
            <person name="Stegger M."/>
            <person name="de la Fe-Rodriguez P.Y."/>
            <person name="Bouayad L."/>
            <person name="Elgroud R."/>
            <person name="Butaye P."/>
        </authorList>
    </citation>
    <scope>NUCLEOTIDE SEQUENCE</scope>
    <source>
        <strain evidence="6">7048</strain>
    </source>
</reference>
<dbReference type="InterPro" id="IPR037171">
    <property type="entry name" value="NagB/RpiA_transferase-like"/>
</dbReference>
<evidence type="ECO:0000256" key="3">
    <source>
        <dbReference type="ARBA" id="ARBA00023125"/>
    </source>
</evidence>
<evidence type="ECO:0000313" key="7">
    <source>
        <dbReference type="Proteomes" id="UP001223261"/>
    </source>
</evidence>
<dbReference type="PRINTS" id="PR00037">
    <property type="entry name" value="HTHLACR"/>
</dbReference>
<dbReference type="SUPFAM" id="SSF100950">
    <property type="entry name" value="NagB/RpiA/CoA transferase-like"/>
    <property type="match status" value="1"/>
</dbReference>
<dbReference type="GO" id="GO:0003677">
    <property type="term" value="F:DNA binding"/>
    <property type="evidence" value="ECO:0007669"/>
    <property type="project" value="UniProtKB-KW"/>
</dbReference>
<evidence type="ECO:0000259" key="5">
    <source>
        <dbReference type="PROSITE" id="PS51000"/>
    </source>
</evidence>
<dbReference type="PROSITE" id="PS00894">
    <property type="entry name" value="HTH_DEOR_1"/>
    <property type="match status" value="1"/>
</dbReference>
<dbReference type="PANTHER" id="PTHR30363">
    <property type="entry name" value="HTH-TYPE TRANSCRIPTIONAL REGULATOR SRLR-RELATED"/>
    <property type="match status" value="1"/>
</dbReference>
<dbReference type="Gene3D" id="1.10.10.10">
    <property type="entry name" value="Winged helix-like DNA-binding domain superfamily/Winged helix DNA-binding domain"/>
    <property type="match status" value="1"/>
</dbReference>
<dbReference type="InterPro" id="IPR018356">
    <property type="entry name" value="Tscrpt_reg_HTH_DeoR_CS"/>
</dbReference>
<keyword evidence="4" id="KW-0804">Transcription</keyword>
<evidence type="ECO:0000313" key="6">
    <source>
        <dbReference type="EMBL" id="WHI60489.1"/>
    </source>
</evidence>
<dbReference type="Proteomes" id="UP001223261">
    <property type="component" value="Chromosome"/>
</dbReference>
<dbReference type="InterPro" id="IPR001034">
    <property type="entry name" value="DeoR_HTH"/>
</dbReference>
<dbReference type="SMART" id="SM00420">
    <property type="entry name" value="HTH_DEOR"/>
    <property type="match status" value="1"/>
</dbReference>
<dbReference type="InterPro" id="IPR050313">
    <property type="entry name" value="Carb_Metab_HTH_regulators"/>
</dbReference>
<keyword evidence="3 6" id="KW-0238">DNA-binding</keyword>
<feature type="domain" description="HTH deoR-type" evidence="5">
    <location>
        <begin position="3"/>
        <end position="58"/>
    </location>
</feature>
<dbReference type="PANTHER" id="PTHR30363:SF46">
    <property type="entry name" value="LYSR FAMILY TRANSCRIPTIONAL REGULATOR"/>
    <property type="match status" value="1"/>
</dbReference>
<gene>
    <name evidence="6" type="ORF">PYH69_02355</name>
</gene>
<dbReference type="EMBL" id="CP118848">
    <property type="protein sequence ID" value="WHI60489.1"/>
    <property type="molecule type" value="Genomic_DNA"/>
</dbReference>
<accession>A0AAX3W5L6</accession>
<evidence type="ECO:0000256" key="4">
    <source>
        <dbReference type="ARBA" id="ARBA00023163"/>
    </source>
</evidence>
<dbReference type="SMART" id="SM01134">
    <property type="entry name" value="DeoRC"/>
    <property type="match status" value="1"/>
</dbReference>
<sequence>MKQINRHMHILEKLDQQKKVEVEMLANELNVSEMTVRRDLEKLENNGELVRTFGGAIPVQTISNEISYKDKKVKNVLQKRMIAEKAVEKIENNHIIFLDSGTTTLEISKKILSLDLNLTVITNDISIANVLMDSNIDVIVLGGHLQNNTGSILGTLTFDLIKKLNADLFFLGAHAVDEEYGITAPSIEKAQVKIAMMQSSKEVILVTDKSKYGNKALFKVCELDEINEIITD</sequence>
<proteinExistence type="predicted"/>
<dbReference type="GO" id="GO:0005988">
    <property type="term" value="P:lactose metabolic process"/>
    <property type="evidence" value="ECO:0007669"/>
    <property type="project" value="UniProtKB-KW"/>
</dbReference>
<dbReference type="InterPro" id="IPR014036">
    <property type="entry name" value="DeoR-like_C"/>
</dbReference>
<dbReference type="AlphaFoldDB" id="A0AAX3W5L6"/>
<dbReference type="Gene3D" id="3.40.50.1360">
    <property type="match status" value="1"/>
</dbReference>
<dbReference type="RefSeq" id="WP_282862589.1">
    <property type="nucleotide sequence ID" value="NZ_CP118848.1"/>
</dbReference>
<dbReference type="InterPro" id="IPR036390">
    <property type="entry name" value="WH_DNA-bd_sf"/>
</dbReference>
<dbReference type="InterPro" id="IPR036388">
    <property type="entry name" value="WH-like_DNA-bd_sf"/>
</dbReference>
<evidence type="ECO:0000256" key="1">
    <source>
        <dbReference type="ARBA" id="ARBA00022736"/>
    </source>
</evidence>
<dbReference type="SUPFAM" id="SSF46785">
    <property type="entry name" value="Winged helix' DNA-binding domain"/>
    <property type="match status" value="1"/>
</dbReference>
<keyword evidence="1" id="KW-0423">Lactose metabolism</keyword>
<protein>
    <submittedName>
        <fullName evidence="6">DeoR/GlpR family DNA-binding transcription regulator</fullName>
    </submittedName>
</protein>
<keyword evidence="2" id="KW-0805">Transcription regulation</keyword>
<organism evidence="6 7">
    <name type="scientific">Mammaliicoccus lentus</name>
    <name type="common">Staphylococcus lentus</name>
    <dbReference type="NCBI Taxonomy" id="42858"/>
    <lineage>
        <taxon>Bacteria</taxon>
        <taxon>Bacillati</taxon>
        <taxon>Bacillota</taxon>
        <taxon>Bacilli</taxon>
        <taxon>Bacillales</taxon>
        <taxon>Staphylococcaceae</taxon>
        <taxon>Mammaliicoccus</taxon>
    </lineage>
</organism>
<dbReference type="Pfam" id="PF08220">
    <property type="entry name" value="HTH_DeoR"/>
    <property type="match status" value="1"/>
</dbReference>